<dbReference type="InterPro" id="IPR019734">
    <property type="entry name" value="TPR_rpt"/>
</dbReference>
<dbReference type="InterPro" id="IPR011990">
    <property type="entry name" value="TPR-like_helical_dom_sf"/>
</dbReference>
<accession>A0A383TVQ8</accession>
<gene>
    <name evidence="1" type="ORF">SAMEA104719789_00092</name>
</gene>
<evidence type="ECO:0000313" key="2">
    <source>
        <dbReference type="Proteomes" id="UP000262142"/>
    </source>
</evidence>
<dbReference type="Gene3D" id="1.25.40.10">
    <property type="entry name" value="Tetratricopeptide repeat domain"/>
    <property type="match status" value="2"/>
</dbReference>
<evidence type="ECO:0000313" key="1">
    <source>
        <dbReference type="EMBL" id="SZD71001.1"/>
    </source>
</evidence>
<dbReference type="Pfam" id="PF13432">
    <property type="entry name" value="TPR_16"/>
    <property type="match status" value="2"/>
</dbReference>
<sequence length="757" mass="88336">MLMSKIKSIGFIFLLFFLAGCSTKKDSLKNRYYHNLTAWFNTLFNGQEAINQKLKELESNHQDNYFEILNVDPLSEFKENNDSEVISYQPGKGINMFSQIFNLGENKQEEKNAKTGFEKAEEKALKAIAEHSMLIRGKERNRLMARAYLMLGQARYYQGKSMQALEALREVQKLPFDKHHHQAIFFEALALQQLQNDAEALEKLTELAQKDLNRKLKAQVFKHLAQSQFLAGDESSAIENMKLAIDATRNKKQQARLNFILAQYLTHTKAYKDAAPYFAKAYKLKPGFEMEARAKLFKALNFQPEHQNYFSLKEDLQQLLKKGTYKKYYNEFYYGLGKLELKRDSLSLAKNYFEKALLEDISDEKFRGETFAEMADIYFRNSDYIYAAAYYDSAVAKYPESTRKTELQENQKALNSIKSKYYTIRKNDSIIAIAKMEPKKQEEFFKNFIENLKIQDENKINQEQEINQNFYTDNQNINFSFEERKRGKFYFYNPSTQSAGEQKFINLWGNRGLNDDWRFSTAAASSIKQEKAMLTGVADISNPRRYEVSYYIEKIPNPELVENLKVERDSLSLLLGVEYYEVLKNQSLANQTLKDLLNSPPTRQEVKEETLYQLYRINTKDETLAQQYKNQLTSEFPKSIFSQYLLHPQKSLKNSNSTAAMQIYNQIYDLYAQQNFEGVHELYQKAQTNFAEEPIFIKIEFIEAFSLIKTHGAEDYLKALERISTQYTQSPEAQHARQLINDFNAKFKKNPSAIIGQ</sequence>
<protein>
    <submittedName>
        <fullName evidence="1">Uncharacterized protein</fullName>
    </submittedName>
</protein>
<dbReference type="EMBL" id="UNSC01000001">
    <property type="protein sequence ID" value="SZD71001.1"/>
    <property type="molecule type" value="Genomic_DNA"/>
</dbReference>
<reference evidence="1 2" key="1">
    <citation type="submission" date="2018-09" db="EMBL/GenBank/DDBJ databases">
        <authorList>
            <consortium name="Pathogen Informatics"/>
        </authorList>
    </citation>
    <scope>NUCLEOTIDE SEQUENCE [LARGE SCALE GENOMIC DNA]</scope>
    <source>
        <strain evidence="1 2">OH-22767</strain>
    </source>
</reference>
<dbReference type="AlphaFoldDB" id="A0A383TVQ8"/>
<name>A0A383TVQ8_9FLAO</name>
<proteinExistence type="predicted"/>
<keyword evidence="2" id="KW-1185">Reference proteome</keyword>
<dbReference type="SUPFAM" id="SSF48452">
    <property type="entry name" value="TPR-like"/>
    <property type="match status" value="1"/>
</dbReference>
<dbReference type="SMART" id="SM00028">
    <property type="entry name" value="TPR"/>
    <property type="match status" value="5"/>
</dbReference>
<dbReference type="PROSITE" id="PS51257">
    <property type="entry name" value="PROKAR_LIPOPROTEIN"/>
    <property type="match status" value="1"/>
</dbReference>
<dbReference type="Proteomes" id="UP000262142">
    <property type="component" value="Unassembled WGS sequence"/>
</dbReference>
<organism evidence="1 2">
    <name type="scientific">Candidatus Ornithobacterium hominis</name>
    <dbReference type="NCBI Taxonomy" id="2497989"/>
    <lineage>
        <taxon>Bacteria</taxon>
        <taxon>Pseudomonadati</taxon>
        <taxon>Bacteroidota</taxon>
        <taxon>Flavobacteriia</taxon>
        <taxon>Flavobacteriales</taxon>
        <taxon>Weeksellaceae</taxon>
        <taxon>Ornithobacterium</taxon>
    </lineage>
</organism>